<sequence>MTTTDFDKIIWRDALTFVDFFATWCGPCQMMHPAIDKFQREMNGRVDVYKVDIDDRGMLDAVHRYNIMSVPTLMFFRRGEVLWRESGRVGYDHLVNVLRELEKREQVAQR</sequence>
<organism evidence="12 13">
    <name type="scientific">Alistipes onderdonkii</name>
    <dbReference type="NCBI Taxonomy" id="328813"/>
    <lineage>
        <taxon>Bacteria</taxon>
        <taxon>Pseudomonadati</taxon>
        <taxon>Bacteroidota</taxon>
        <taxon>Bacteroidia</taxon>
        <taxon>Bacteroidales</taxon>
        <taxon>Rikenellaceae</taxon>
        <taxon>Alistipes</taxon>
    </lineage>
</organism>
<dbReference type="InterPro" id="IPR017937">
    <property type="entry name" value="Thioredoxin_CS"/>
</dbReference>
<comment type="caution">
    <text evidence="12">The sequence shown here is derived from an EMBL/GenBank/DDBJ whole genome shotgun (WGS) entry which is preliminary data.</text>
</comment>
<feature type="domain" description="Thioredoxin" evidence="9">
    <location>
        <begin position="1"/>
        <end position="103"/>
    </location>
</feature>
<dbReference type="EMBL" id="NFHB01000007">
    <property type="protein sequence ID" value="OUN02524.1"/>
    <property type="molecule type" value="Genomic_DNA"/>
</dbReference>
<keyword evidence="2" id="KW-0813">Transport</keyword>
<keyword evidence="5 8" id="KW-0676">Redox-active center</keyword>
<dbReference type="InterPro" id="IPR013766">
    <property type="entry name" value="Thioredoxin_domain"/>
</dbReference>
<feature type="site" description="Deprotonates C-terminal active site Cys" evidence="7">
    <location>
        <position position="27"/>
    </location>
</feature>
<dbReference type="CDD" id="cd02947">
    <property type="entry name" value="TRX_family"/>
    <property type="match status" value="1"/>
</dbReference>
<evidence type="ECO:0000259" key="9">
    <source>
        <dbReference type="PROSITE" id="PS51352"/>
    </source>
</evidence>
<evidence type="ECO:0000256" key="7">
    <source>
        <dbReference type="PIRSR" id="PIRSR000077-1"/>
    </source>
</evidence>
<evidence type="ECO:0000313" key="15">
    <source>
        <dbReference type="Proteomes" id="UP000323119"/>
    </source>
</evidence>
<evidence type="ECO:0000313" key="11">
    <source>
        <dbReference type="EMBL" id="KAA2560327.1"/>
    </source>
</evidence>
<dbReference type="OrthoDB" id="9790390at2"/>
<reference evidence="12" key="2">
    <citation type="journal article" date="2018" name="BMC Genomics">
        <title>Whole genome sequencing and function prediction of 133 gut anaerobes isolated from chicken caecum in pure cultures.</title>
        <authorList>
            <person name="Medvecky M."/>
            <person name="Cejkova D."/>
            <person name="Polansky O."/>
            <person name="Karasova D."/>
            <person name="Kubasova T."/>
            <person name="Cizek A."/>
            <person name="Rychlik I."/>
        </authorList>
    </citation>
    <scope>NUCLEOTIDE SEQUENCE</scope>
    <source>
        <strain evidence="12">An90</strain>
    </source>
</reference>
<keyword evidence="3" id="KW-0249">Electron transport</keyword>
<evidence type="ECO:0000256" key="5">
    <source>
        <dbReference type="ARBA" id="ARBA00023284"/>
    </source>
</evidence>
<dbReference type="PROSITE" id="PS00194">
    <property type="entry name" value="THIOREDOXIN_1"/>
    <property type="match status" value="1"/>
</dbReference>
<dbReference type="EMBL" id="VVXH01000008">
    <property type="protein sequence ID" value="KAA2378150.1"/>
    <property type="molecule type" value="Genomic_DNA"/>
</dbReference>
<feature type="disulfide bond" description="Redox-active" evidence="8">
    <location>
        <begin position="25"/>
        <end position="28"/>
    </location>
</feature>
<name>A0A1Y3QSB1_9BACT</name>
<dbReference type="PIRSF" id="PIRSF000077">
    <property type="entry name" value="Thioredoxin"/>
    <property type="match status" value="1"/>
</dbReference>
<dbReference type="PROSITE" id="PS51352">
    <property type="entry name" value="THIOREDOXIN_2"/>
    <property type="match status" value="1"/>
</dbReference>
<reference evidence="13" key="1">
    <citation type="submission" date="2017-04" db="EMBL/GenBank/DDBJ databases">
        <title>Function of individual gut microbiota members based on whole genome sequencing of pure cultures obtained from chicken caecum.</title>
        <authorList>
            <person name="Medvecky M."/>
            <person name="Cejkova D."/>
            <person name="Polansky O."/>
            <person name="Karasova D."/>
            <person name="Kubasova T."/>
            <person name="Cizek A."/>
            <person name="Rychlik I."/>
        </authorList>
    </citation>
    <scope>NUCLEOTIDE SEQUENCE [LARGE SCALE GENOMIC DNA]</scope>
    <source>
        <strain evidence="13">An90</strain>
    </source>
</reference>
<evidence type="ECO:0000256" key="6">
    <source>
        <dbReference type="PIRNR" id="PIRNR000077"/>
    </source>
</evidence>
<dbReference type="Gene3D" id="3.40.30.10">
    <property type="entry name" value="Glutaredoxin"/>
    <property type="match status" value="1"/>
</dbReference>
<feature type="active site" description="Nucleophile" evidence="7">
    <location>
        <position position="28"/>
    </location>
</feature>
<dbReference type="Pfam" id="PF00085">
    <property type="entry name" value="Thioredoxin"/>
    <property type="match status" value="1"/>
</dbReference>
<reference evidence="14 15" key="3">
    <citation type="journal article" date="2019" name="Nat. Med.">
        <title>A library of human gut bacterial isolates paired with longitudinal multiomics data enables mechanistic microbiome research.</title>
        <authorList>
            <person name="Poyet M."/>
            <person name="Groussin M."/>
            <person name="Gibbons S.M."/>
            <person name="Avila-Pacheco J."/>
            <person name="Jiang X."/>
            <person name="Kearney S.M."/>
            <person name="Perrotta A.R."/>
            <person name="Berdy B."/>
            <person name="Zhao S."/>
            <person name="Lieberman T.D."/>
            <person name="Swanson P.K."/>
            <person name="Smith M."/>
            <person name="Roesemann S."/>
            <person name="Alexander J.E."/>
            <person name="Rich S.A."/>
            <person name="Livny J."/>
            <person name="Vlamakis H."/>
            <person name="Clish C."/>
            <person name="Bullock K."/>
            <person name="Deik A."/>
            <person name="Scott J."/>
            <person name="Pierce K.A."/>
            <person name="Xavier R.J."/>
            <person name="Alm E.J."/>
        </authorList>
    </citation>
    <scope>NUCLEOTIDE SEQUENCE [LARGE SCALE GENOMIC DNA]</scope>
    <source>
        <strain evidence="11 15">BIOML-A204</strain>
        <strain evidence="10 14">BIOML-A266</strain>
    </source>
</reference>
<evidence type="ECO:0000313" key="13">
    <source>
        <dbReference type="Proteomes" id="UP000195772"/>
    </source>
</evidence>
<evidence type="ECO:0000256" key="4">
    <source>
        <dbReference type="ARBA" id="ARBA00023157"/>
    </source>
</evidence>
<dbReference type="Proteomes" id="UP000323119">
    <property type="component" value="Unassembled WGS sequence"/>
</dbReference>
<dbReference type="AlphaFoldDB" id="A0A1Y3QSB1"/>
<evidence type="ECO:0000256" key="1">
    <source>
        <dbReference type="ARBA" id="ARBA00008987"/>
    </source>
</evidence>
<dbReference type="PANTHER" id="PTHR45663">
    <property type="entry name" value="GEO12009P1"/>
    <property type="match status" value="1"/>
</dbReference>
<dbReference type="GO" id="GO:0045454">
    <property type="term" value="P:cell redox homeostasis"/>
    <property type="evidence" value="ECO:0007669"/>
    <property type="project" value="TreeGrafter"/>
</dbReference>
<dbReference type="GO" id="GO:0005829">
    <property type="term" value="C:cytosol"/>
    <property type="evidence" value="ECO:0007669"/>
    <property type="project" value="TreeGrafter"/>
</dbReference>
<dbReference type="RefSeq" id="WP_018697320.1">
    <property type="nucleotide sequence ID" value="NZ_AP025562.1"/>
</dbReference>
<accession>A0A1Y3QSB1</accession>
<feature type="active site" description="Nucleophile" evidence="7">
    <location>
        <position position="25"/>
    </location>
</feature>
<feature type="site" description="Contributes to redox potential value" evidence="7">
    <location>
        <position position="26"/>
    </location>
</feature>
<evidence type="ECO:0000256" key="8">
    <source>
        <dbReference type="PIRSR" id="PIRSR000077-4"/>
    </source>
</evidence>
<dbReference type="InterPro" id="IPR036249">
    <property type="entry name" value="Thioredoxin-like_sf"/>
</dbReference>
<evidence type="ECO:0000313" key="10">
    <source>
        <dbReference type="EMBL" id="KAA2378150.1"/>
    </source>
</evidence>
<evidence type="ECO:0000313" key="12">
    <source>
        <dbReference type="EMBL" id="OUN02524.1"/>
    </source>
</evidence>
<dbReference type="PRINTS" id="PR00421">
    <property type="entry name" value="THIOREDOXIN"/>
</dbReference>
<evidence type="ECO:0000256" key="3">
    <source>
        <dbReference type="ARBA" id="ARBA00022982"/>
    </source>
</evidence>
<dbReference type="GO" id="GO:0015035">
    <property type="term" value="F:protein-disulfide reductase activity"/>
    <property type="evidence" value="ECO:0007669"/>
    <property type="project" value="InterPro"/>
</dbReference>
<comment type="similarity">
    <text evidence="1 6">Belongs to the thioredoxin family.</text>
</comment>
<evidence type="ECO:0000256" key="2">
    <source>
        <dbReference type="ARBA" id="ARBA00022448"/>
    </source>
</evidence>
<dbReference type="SUPFAM" id="SSF52833">
    <property type="entry name" value="Thioredoxin-like"/>
    <property type="match status" value="1"/>
</dbReference>
<dbReference type="Proteomes" id="UP000322940">
    <property type="component" value="Unassembled WGS sequence"/>
</dbReference>
<dbReference type="Proteomes" id="UP000195772">
    <property type="component" value="Unassembled WGS sequence"/>
</dbReference>
<proteinExistence type="inferred from homology"/>
<dbReference type="EMBL" id="VVUY01000007">
    <property type="protein sequence ID" value="KAA2560327.1"/>
    <property type="molecule type" value="Genomic_DNA"/>
</dbReference>
<gene>
    <name evidence="12" type="ORF">B5G41_10745</name>
    <name evidence="11" type="ORF">F2S36_09355</name>
    <name evidence="10" type="ORF">F2Y10_09695</name>
</gene>
<protein>
    <recommendedName>
        <fullName evidence="6">Thioredoxin</fullName>
    </recommendedName>
</protein>
<dbReference type="InterPro" id="IPR005746">
    <property type="entry name" value="Thioredoxin"/>
</dbReference>
<dbReference type="eggNOG" id="COG0526">
    <property type="taxonomic scope" value="Bacteria"/>
</dbReference>
<keyword evidence="4 8" id="KW-1015">Disulfide bond</keyword>
<dbReference type="PANTHER" id="PTHR45663:SF11">
    <property type="entry name" value="GEO12009P1"/>
    <property type="match status" value="1"/>
</dbReference>
<evidence type="ECO:0000313" key="14">
    <source>
        <dbReference type="Proteomes" id="UP000322940"/>
    </source>
</evidence>
<feature type="site" description="Deprotonates C-terminal active site Cys" evidence="7">
    <location>
        <position position="19"/>
    </location>
</feature>